<evidence type="ECO:0000313" key="22">
    <source>
        <dbReference type="EMBL" id="ERL91967.1"/>
    </source>
</evidence>
<comment type="cofactor">
    <cofactor evidence="1">
        <name>a divalent metal cation</name>
        <dbReference type="ChEBI" id="CHEBI:60240"/>
    </cofactor>
</comment>
<evidence type="ECO:0000256" key="20">
    <source>
        <dbReference type="PIRSR" id="PIRSR037913-3"/>
    </source>
</evidence>
<dbReference type="GO" id="GO:0005634">
    <property type="term" value="C:nucleus"/>
    <property type="evidence" value="ECO:0007669"/>
    <property type="project" value="UniProtKB-SubCell"/>
</dbReference>
<dbReference type="GO" id="GO:0160008">
    <property type="term" value="F:protein decrotonylase activity"/>
    <property type="evidence" value="ECO:0007669"/>
    <property type="project" value="RHEA"/>
</dbReference>
<keyword evidence="5" id="KW-0158">Chromosome</keyword>
<dbReference type="PRINTS" id="PR01270">
    <property type="entry name" value="HDASUPER"/>
</dbReference>
<gene>
    <name evidence="22" type="ORF">D910_09290</name>
</gene>
<dbReference type="PANTHER" id="PTHR10625">
    <property type="entry name" value="HISTONE DEACETYLASE HDAC1-RELATED"/>
    <property type="match status" value="1"/>
</dbReference>
<keyword evidence="6" id="KW-0963">Cytoplasm</keyword>
<keyword evidence="7" id="KW-0678">Repressor</keyword>
<reference evidence="22 23" key="1">
    <citation type="journal article" date="2013" name="Genome Biol.">
        <title>Draft genome of the mountain pine beetle, Dendroctonus ponderosae Hopkins, a major forest pest.</title>
        <authorList>
            <person name="Keeling C.I."/>
            <person name="Yuen M.M."/>
            <person name="Liao N.Y."/>
            <person name="Docking T.R."/>
            <person name="Chan S.K."/>
            <person name="Taylor G.A."/>
            <person name="Palmquist D.L."/>
            <person name="Jackman S.D."/>
            <person name="Nguyen A."/>
            <person name="Li M."/>
            <person name="Henderson H."/>
            <person name="Janes J.K."/>
            <person name="Zhao Y."/>
            <person name="Pandoh P."/>
            <person name="Moore R."/>
            <person name="Sperling F.A."/>
            <person name="Huber D.P."/>
            <person name="Birol I."/>
            <person name="Jones S.J."/>
            <person name="Bohlmann J."/>
        </authorList>
    </citation>
    <scope>NUCLEOTIDE SEQUENCE</scope>
</reference>
<proteinExistence type="inferred from homology"/>
<feature type="active site" description="Proton acceptor" evidence="18">
    <location>
        <position position="155"/>
    </location>
</feature>
<evidence type="ECO:0000256" key="17">
    <source>
        <dbReference type="PIRNR" id="PIRNR037913"/>
    </source>
</evidence>
<dbReference type="Pfam" id="PF00850">
    <property type="entry name" value="Hist_deacetyl"/>
    <property type="match status" value="1"/>
</dbReference>
<dbReference type="InterPro" id="IPR037138">
    <property type="entry name" value="His_deacetylse_dom_sf"/>
</dbReference>
<dbReference type="GO" id="GO:0031507">
    <property type="term" value="P:heterochromatin formation"/>
    <property type="evidence" value="ECO:0007669"/>
    <property type="project" value="TreeGrafter"/>
</dbReference>
<dbReference type="GO" id="GO:0005694">
    <property type="term" value="C:chromosome"/>
    <property type="evidence" value="ECO:0007669"/>
    <property type="project" value="UniProtKB-SubCell"/>
</dbReference>
<keyword evidence="11 17" id="KW-0805">Transcription regulation</keyword>
<organism evidence="22 23">
    <name type="scientific">Dendroctonus ponderosae</name>
    <name type="common">Mountain pine beetle</name>
    <dbReference type="NCBI Taxonomy" id="77166"/>
    <lineage>
        <taxon>Eukaryota</taxon>
        <taxon>Metazoa</taxon>
        <taxon>Ecdysozoa</taxon>
        <taxon>Arthropoda</taxon>
        <taxon>Hexapoda</taxon>
        <taxon>Insecta</taxon>
        <taxon>Pterygota</taxon>
        <taxon>Neoptera</taxon>
        <taxon>Endopterygota</taxon>
        <taxon>Coleoptera</taxon>
        <taxon>Polyphaga</taxon>
        <taxon>Cucujiformia</taxon>
        <taxon>Curculionidae</taxon>
        <taxon>Scolytinae</taxon>
        <taxon>Dendroctonus</taxon>
    </lineage>
</organism>
<evidence type="ECO:0000256" key="4">
    <source>
        <dbReference type="ARBA" id="ARBA00004496"/>
    </source>
</evidence>
<dbReference type="Proteomes" id="UP000030742">
    <property type="component" value="Unassembled WGS sequence"/>
</dbReference>
<evidence type="ECO:0000256" key="18">
    <source>
        <dbReference type="PIRSR" id="PIRSR037913-1"/>
    </source>
</evidence>
<feature type="binding site" evidence="20">
    <location>
        <position position="190"/>
    </location>
    <ligand>
        <name>a divalent metal cation</name>
        <dbReference type="ChEBI" id="CHEBI:60240"/>
    </ligand>
</feature>
<evidence type="ECO:0000256" key="13">
    <source>
        <dbReference type="ARBA" id="ARBA00023242"/>
    </source>
</evidence>
<sequence>MLEGKVVYIYSKELVQHCDRLPNMENRVSSIREFKTMLNNANFQASVVHDLIQSYQILCHPKLVVVLSQNASEDELKLFHSAAYIDVLKSLESFDSNLDELLEQHVEYGLGYDCPVLDNLLQLAECVAGGTLSAAKLLVSRKCKTTINWFGGWHHARRDSASGFCYINDIAIGIQYMSTTFERILYIDLDVHHGDGVQYAFENSNKILTLSFHKHEVGFFPNSGNLDEVGIGKGKNYSLNVPYQGGISDETFTKLCSQVLPKVFETFKPLAVVMQCGSDGLNGDEIGQCNLTLKGFDCCVKTVLEWDLPTLFLGGGGYNLPNTARLWTYLTSLIVHQELDTDIPDSCEYFAEYAPSYELHIEKGRKSDCNTPTYINMVLDRIQSHCDLISQVKGLQTGCGNQRPLDDKIV</sequence>
<dbReference type="GO" id="GO:0005737">
    <property type="term" value="C:cytoplasm"/>
    <property type="evidence" value="ECO:0007669"/>
    <property type="project" value="UniProtKB-SubCell"/>
</dbReference>
<keyword evidence="8 20" id="KW-0479">Metal-binding</keyword>
<dbReference type="InterPro" id="IPR003084">
    <property type="entry name" value="HDAC_I/II"/>
</dbReference>
<protein>
    <recommendedName>
        <fullName evidence="17">Histone deacetylase</fullName>
        <ecNumber evidence="17">3.5.1.98</ecNumber>
    </recommendedName>
</protein>
<evidence type="ECO:0000256" key="16">
    <source>
        <dbReference type="ARBA" id="ARBA00049416"/>
    </source>
</evidence>
<evidence type="ECO:0000256" key="15">
    <source>
        <dbReference type="ARBA" id="ARBA00049193"/>
    </source>
</evidence>
<comment type="catalytic activity">
    <reaction evidence="16">
        <text>N(6)-acetyl-L-lysyl-[histone] + H2O = L-lysyl-[histone] + acetate</text>
        <dbReference type="Rhea" id="RHEA:58196"/>
        <dbReference type="Rhea" id="RHEA-COMP:9845"/>
        <dbReference type="Rhea" id="RHEA-COMP:11338"/>
        <dbReference type="ChEBI" id="CHEBI:15377"/>
        <dbReference type="ChEBI" id="CHEBI:29969"/>
        <dbReference type="ChEBI" id="CHEBI:30089"/>
        <dbReference type="ChEBI" id="CHEBI:61930"/>
        <dbReference type="EC" id="3.5.1.98"/>
    </reaction>
    <physiologicalReaction direction="left-to-right" evidence="16">
        <dbReference type="Rhea" id="RHEA:58197"/>
    </physiologicalReaction>
</comment>
<dbReference type="PRINTS" id="PR01271">
    <property type="entry name" value="HISDACETLASE"/>
</dbReference>
<dbReference type="PANTHER" id="PTHR10625:SF14">
    <property type="entry name" value="HISTONE DEACETYLASE 8"/>
    <property type="match status" value="1"/>
</dbReference>
<feature type="domain" description="Histone deacetylase" evidence="21">
    <location>
        <begin position="49"/>
        <end position="332"/>
    </location>
</feature>
<dbReference type="PIRSF" id="PIRSF037913">
    <property type="entry name" value="His_deacetylse_1"/>
    <property type="match status" value="1"/>
</dbReference>
<dbReference type="SUPFAM" id="SSF52768">
    <property type="entry name" value="Arginase/deacetylase"/>
    <property type="match status" value="1"/>
</dbReference>
<keyword evidence="13 17" id="KW-0539">Nucleus</keyword>
<dbReference type="AlphaFoldDB" id="U4UG14"/>
<evidence type="ECO:0000256" key="3">
    <source>
        <dbReference type="ARBA" id="ARBA00004286"/>
    </source>
</evidence>
<comment type="catalytic activity">
    <reaction evidence="14">
        <text>N(6)-acetyl-L-lysyl-[protein] + H2O = L-lysyl-[protein] + acetate</text>
        <dbReference type="Rhea" id="RHEA:58108"/>
        <dbReference type="Rhea" id="RHEA-COMP:9752"/>
        <dbReference type="Rhea" id="RHEA-COMP:10731"/>
        <dbReference type="ChEBI" id="CHEBI:15377"/>
        <dbReference type="ChEBI" id="CHEBI:29969"/>
        <dbReference type="ChEBI" id="CHEBI:30089"/>
        <dbReference type="ChEBI" id="CHEBI:61930"/>
    </reaction>
    <physiologicalReaction direction="left-to-right" evidence="14">
        <dbReference type="Rhea" id="RHEA:58109"/>
    </physiologicalReaction>
</comment>
<evidence type="ECO:0000256" key="2">
    <source>
        <dbReference type="ARBA" id="ARBA00004123"/>
    </source>
</evidence>
<dbReference type="GO" id="GO:0141221">
    <property type="term" value="F:histone deacetylase activity, hydrolytic mechanism"/>
    <property type="evidence" value="ECO:0007669"/>
    <property type="project" value="UniProtKB-EC"/>
</dbReference>
<dbReference type="OrthoDB" id="73273at2759"/>
<evidence type="ECO:0000256" key="7">
    <source>
        <dbReference type="ARBA" id="ARBA00022491"/>
    </source>
</evidence>
<evidence type="ECO:0000256" key="14">
    <source>
        <dbReference type="ARBA" id="ARBA00049136"/>
    </source>
</evidence>
<feature type="binding site" evidence="20">
    <location>
        <position position="192"/>
    </location>
    <ligand>
        <name>a divalent metal cation</name>
        <dbReference type="ChEBI" id="CHEBI:60240"/>
    </ligand>
</feature>
<evidence type="ECO:0000256" key="9">
    <source>
        <dbReference type="ARBA" id="ARBA00022801"/>
    </source>
</evidence>
<dbReference type="EC" id="3.5.1.98" evidence="17"/>
<dbReference type="STRING" id="77166.U4UG14"/>
<feature type="binding site" evidence="19">
    <location>
        <position position="318"/>
    </location>
    <ligand>
        <name>substrate</name>
    </ligand>
</feature>
<feature type="binding site" evidence="19">
    <location>
        <position position="163"/>
    </location>
    <ligand>
        <name>substrate</name>
    </ligand>
</feature>
<comment type="similarity">
    <text evidence="17">Belongs to the histone deacetylase family. HD Type 1 subfamily.</text>
</comment>
<keyword evidence="9 17" id="KW-0378">Hydrolase</keyword>
<comment type="catalytic activity">
    <reaction evidence="15">
        <text>N(6)-(2E)-butenoyl-L-lysyl-[protein] + H2O = (2E)-2-butenoate + L-lysyl-[protein]</text>
        <dbReference type="Rhea" id="RHEA:69172"/>
        <dbReference type="Rhea" id="RHEA-COMP:9752"/>
        <dbReference type="Rhea" id="RHEA-COMP:13707"/>
        <dbReference type="ChEBI" id="CHEBI:15377"/>
        <dbReference type="ChEBI" id="CHEBI:29969"/>
        <dbReference type="ChEBI" id="CHEBI:35899"/>
        <dbReference type="ChEBI" id="CHEBI:137954"/>
    </reaction>
    <physiologicalReaction direction="left-to-right" evidence="15">
        <dbReference type="Rhea" id="RHEA:69173"/>
    </physiologicalReaction>
</comment>
<evidence type="ECO:0000313" key="23">
    <source>
        <dbReference type="Proteomes" id="UP000030742"/>
    </source>
</evidence>
<evidence type="ECO:0000256" key="11">
    <source>
        <dbReference type="ARBA" id="ARBA00023015"/>
    </source>
</evidence>
<feature type="binding site" evidence="19">
    <location>
        <position position="113"/>
    </location>
    <ligand>
        <name>substrate</name>
    </ligand>
</feature>
<keyword evidence="10 17" id="KW-0156">Chromatin regulator</keyword>
<evidence type="ECO:0000256" key="5">
    <source>
        <dbReference type="ARBA" id="ARBA00022454"/>
    </source>
</evidence>
<dbReference type="InterPro" id="IPR000286">
    <property type="entry name" value="HDACs"/>
</dbReference>
<dbReference type="Gene3D" id="3.40.800.20">
    <property type="entry name" value="Histone deacetylase domain"/>
    <property type="match status" value="1"/>
</dbReference>
<evidence type="ECO:0000259" key="21">
    <source>
        <dbReference type="Pfam" id="PF00850"/>
    </source>
</evidence>
<name>U4UG14_DENPD</name>
<keyword evidence="12 17" id="KW-0804">Transcription</keyword>
<comment type="subcellular location">
    <subcellularLocation>
        <location evidence="3">Chromosome</location>
    </subcellularLocation>
    <subcellularLocation>
        <location evidence="4">Cytoplasm</location>
    </subcellularLocation>
    <subcellularLocation>
        <location evidence="2 17">Nucleus</location>
    </subcellularLocation>
</comment>
<dbReference type="InterPro" id="IPR023801">
    <property type="entry name" value="His_deacetylse_dom"/>
</dbReference>
<evidence type="ECO:0000256" key="6">
    <source>
        <dbReference type="ARBA" id="ARBA00022490"/>
    </source>
</evidence>
<feature type="binding site" evidence="20">
    <location>
        <position position="279"/>
    </location>
    <ligand>
        <name>a divalent metal cation</name>
        <dbReference type="ChEBI" id="CHEBI:60240"/>
    </ligand>
</feature>
<dbReference type="GO" id="GO:0046872">
    <property type="term" value="F:metal ion binding"/>
    <property type="evidence" value="ECO:0007669"/>
    <property type="project" value="UniProtKB-KW"/>
</dbReference>
<evidence type="ECO:0000256" key="1">
    <source>
        <dbReference type="ARBA" id="ARBA00001968"/>
    </source>
</evidence>
<dbReference type="InterPro" id="IPR023696">
    <property type="entry name" value="Ureohydrolase_dom_sf"/>
</dbReference>
<evidence type="ECO:0000256" key="19">
    <source>
        <dbReference type="PIRSR" id="PIRSR037913-2"/>
    </source>
</evidence>
<accession>U4UG14</accession>
<evidence type="ECO:0000256" key="8">
    <source>
        <dbReference type="ARBA" id="ARBA00022723"/>
    </source>
</evidence>
<evidence type="ECO:0000256" key="10">
    <source>
        <dbReference type="ARBA" id="ARBA00022853"/>
    </source>
</evidence>
<dbReference type="EMBL" id="KB632308">
    <property type="protein sequence ID" value="ERL91967.1"/>
    <property type="molecule type" value="Genomic_DNA"/>
</dbReference>
<evidence type="ECO:0000256" key="12">
    <source>
        <dbReference type="ARBA" id="ARBA00023163"/>
    </source>
</evidence>